<dbReference type="InterPro" id="IPR050235">
    <property type="entry name" value="CK1_Ser-Thr_kinase"/>
</dbReference>
<evidence type="ECO:0000313" key="3">
    <source>
        <dbReference type="EMBL" id="KAK0402997.1"/>
    </source>
</evidence>
<evidence type="ECO:0000259" key="2">
    <source>
        <dbReference type="PROSITE" id="PS50011"/>
    </source>
</evidence>
<proteinExistence type="predicted"/>
<dbReference type="GO" id="GO:0004672">
    <property type="term" value="F:protein kinase activity"/>
    <property type="evidence" value="ECO:0007669"/>
    <property type="project" value="InterPro"/>
</dbReference>
<feature type="compositionally biased region" description="Basic and acidic residues" evidence="1">
    <location>
        <begin position="57"/>
        <end position="98"/>
    </location>
</feature>
<dbReference type="PANTHER" id="PTHR11909">
    <property type="entry name" value="CASEIN KINASE-RELATED"/>
    <property type="match status" value="1"/>
</dbReference>
<dbReference type="Gene3D" id="1.10.510.10">
    <property type="entry name" value="Transferase(Phosphotransferase) domain 1"/>
    <property type="match status" value="1"/>
</dbReference>
<keyword evidence="4" id="KW-1185">Reference proteome</keyword>
<dbReference type="GO" id="GO:0005524">
    <property type="term" value="F:ATP binding"/>
    <property type="evidence" value="ECO:0007669"/>
    <property type="project" value="InterPro"/>
</dbReference>
<dbReference type="AlphaFoldDB" id="A0AA39HBX7"/>
<dbReference type="Proteomes" id="UP001175271">
    <property type="component" value="Unassembled WGS sequence"/>
</dbReference>
<dbReference type="PROSITE" id="PS50011">
    <property type="entry name" value="PROTEIN_KINASE_DOM"/>
    <property type="match status" value="1"/>
</dbReference>
<evidence type="ECO:0000256" key="1">
    <source>
        <dbReference type="SAM" id="MobiDB-lite"/>
    </source>
</evidence>
<feature type="region of interest" description="Disordered" evidence="1">
    <location>
        <begin position="1"/>
        <end position="136"/>
    </location>
</feature>
<evidence type="ECO:0000313" key="4">
    <source>
        <dbReference type="Proteomes" id="UP001175271"/>
    </source>
</evidence>
<accession>A0AA39HBX7</accession>
<gene>
    <name evidence="3" type="ORF">QR680_016661</name>
</gene>
<dbReference type="SMART" id="SM00220">
    <property type="entry name" value="S_TKc"/>
    <property type="match status" value="1"/>
</dbReference>
<dbReference type="InterPro" id="IPR000719">
    <property type="entry name" value="Prot_kinase_dom"/>
</dbReference>
<protein>
    <recommendedName>
        <fullName evidence="2">Protein kinase domain-containing protein</fullName>
    </recommendedName>
</protein>
<organism evidence="3 4">
    <name type="scientific">Steinernema hermaphroditum</name>
    <dbReference type="NCBI Taxonomy" id="289476"/>
    <lineage>
        <taxon>Eukaryota</taxon>
        <taxon>Metazoa</taxon>
        <taxon>Ecdysozoa</taxon>
        <taxon>Nematoda</taxon>
        <taxon>Chromadorea</taxon>
        <taxon>Rhabditida</taxon>
        <taxon>Tylenchina</taxon>
        <taxon>Panagrolaimomorpha</taxon>
        <taxon>Strongyloidoidea</taxon>
        <taxon>Steinernematidae</taxon>
        <taxon>Steinernema</taxon>
    </lineage>
</organism>
<name>A0AA39HBX7_9BILA</name>
<feature type="compositionally biased region" description="Basic and acidic residues" evidence="1">
    <location>
        <begin position="39"/>
        <end position="49"/>
    </location>
</feature>
<dbReference type="InterPro" id="IPR011009">
    <property type="entry name" value="Kinase-like_dom_sf"/>
</dbReference>
<sequence>MAKRPVGSKGATVDAKKKIPSAPVKKDKGKVGKAAQKNSQDKAAQKDEAPNQSAKTVQDDKSKMAKDAPSKEKSIREARVKEKTTTTKQPSPKEKPSKESPSTEESNQDSTSKSLMSKRKAKGEISKKPLADVADDPTLCINDGDTEDPPIATVHLHTGDVVTITDKEFHVDKMLTTGLVGQIYVVTQTSLKGRKQYALKSEDISYRGKRLRNETSFLKALMEVGKPSQLPMLCSNGRNELCRFIVTDLYGDNLRDLHQKNRFSLATSLRVAFHTLEAICELHTIAHYVHRCLAPSNFCASTRDATSPSVALVNFAMAKKFRGEDKSKGKTRCRFFGNVRYASRNAHLMKDRGRKDDLESWLYMVLDFCDDNALPWNHYSDKTEVYYGKVNLFDDPTAHLKILEHATQWSGVAATINKMDENEAPDYRYFRKRLDEASSKSKINLNGAIQWSEKRK</sequence>
<comment type="caution">
    <text evidence="3">The sequence shown here is derived from an EMBL/GenBank/DDBJ whole genome shotgun (WGS) entry which is preliminary data.</text>
</comment>
<dbReference type="EMBL" id="JAUCMV010000004">
    <property type="protein sequence ID" value="KAK0402997.1"/>
    <property type="molecule type" value="Genomic_DNA"/>
</dbReference>
<dbReference type="SUPFAM" id="SSF56112">
    <property type="entry name" value="Protein kinase-like (PK-like)"/>
    <property type="match status" value="1"/>
</dbReference>
<feature type="domain" description="Protein kinase" evidence="2">
    <location>
        <begin position="169"/>
        <end position="456"/>
    </location>
</feature>
<reference evidence="3" key="1">
    <citation type="submission" date="2023-06" db="EMBL/GenBank/DDBJ databases">
        <title>Genomic analysis of the entomopathogenic nematode Steinernema hermaphroditum.</title>
        <authorList>
            <person name="Schwarz E.M."/>
            <person name="Heppert J.K."/>
            <person name="Baniya A."/>
            <person name="Schwartz H.T."/>
            <person name="Tan C.-H."/>
            <person name="Antoshechkin I."/>
            <person name="Sternberg P.W."/>
            <person name="Goodrich-Blair H."/>
            <person name="Dillman A.R."/>
        </authorList>
    </citation>
    <scope>NUCLEOTIDE SEQUENCE</scope>
    <source>
        <strain evidence="3">PS9179</strain>
        <tissue evidence="3">Whole animal</tissue>
    </source>
</reference>